<organism evidence="4 5">
    <name type="scientific">Holothuria leucospilota</name>
    <name type="common">Black long sea cucumber</name>
    <name type="synonym">Mertensiothuria leucospilota</name>
    <dbReference type="NCBI Taxonomy" id="206669"/>
    <lineage>
        <taxon>Eukaryota</taxon>
        <taxon>Metazoa</taxon>
        <taxon>Echinodermata</taxon>
        <taxon>Eleutherozoa</taxon>
        <taxon>Echinozoa</taxon>
        <taxon>Holothuroidea</taxon>
        <taxon>Aspidochirotacea</taxon>
        <taxon>Aspidochirotida</taxon>
        <taxon>Holothuriidae</taxon>
        <taxon>Holothuria</taxon>
    </lineage>
</organism>
<evidence type="ECO:0000256" key="1">
    <source>
        <dbReference type="ARBA" id="ARBA00023157"/>
    </source>
</evidence>
<dbReference type="InterPro" id="IPR050373">
    <property type="entry name" value="Fibrinogen_C-term_domain"/>
</dbReference>
<dbReference type="OrthoDB" id="6273946at2759"/>
<dbReference type="Pfam" id="PF00147">
    <property type="entry name" value="Fibrinogen_C"/>
    <property type="match status" value="1"/>
</dbReference>
<dbReference type="SMART" id="SM00186">
    <property type="entry name" value="FBG"/>
    <property type="match status" value="1"/>
</dbReference>
<dbReference type="EMBL" id="JAIZAY010000006">
    <property type="protein sequence ID" value="KAJ8040562.1"/>
    <property type="molecule type" value="Genomic_DNA"/>
</dbReference>
<dbReference type="PROSITE" id="PS00514">
    <property type="entry name" value="FIBRINOGEN_C_1"/>
    <property type="match status" value="1"/>
</dbReference>
<evidence type="ECO:0000256" key="2">
    <source>
        <dbReference type="SAM" id="MobiDB-lite"/>
    </source>
</evidence>
<evidence type="ECO:0000259" key="3">
    <source>
        <dbReference type="PROSITE" id="PS51406"/>
    </source>
</evidence>
<dbReference type="Gene3D" id="3.90.215.10">
    <property type="entry name" value="Gamma Fibrinogen, chain A, domain 1"/>
    <property type="match status" value="1"/>
</dbReference>
<keyword evidence="1" id="KW-1015">Disulfide bond</keyword>
<dbReference type="PANTHER" id="PTHR19143:SF458">
    <property type="entry name" value="FIBRINOGEN C-TERMINAL DOMAIN-CONTAINING PROTEIN-RELATED"/>
    <property type="match status" value="1"/>
</dbReference>
<dbReference type="InterPro" id="IPR036056">
    <property type="entry name" value="Fibrinogen-like_C"/>
</dbReference>
<reference evidence="4" key="1">
    <citation type="submission" date="2021-10" db="EMBL/GenBank/DDBJ databases">
        <title>Tropical sea cucumber genome reveals ecological adaptation and Cuvierian tubules defense mechanism.</title>
        <authorList>
            <person name="Chen T."/>
        </authorList>
    </citation>
    <scope>NUCLEOTIDE SEQUENCE</scope>
    <source>
        <strain evidence="4">Nanhai2018</strain>
        <tissue evidence="4">Muscle</tissue>
    </source>
</reference>
<sequence length="88" mass="10159">MAHHNGRKFSTRDQDNDDQNGAETCAEKFRGGWWYGSCMKANLNGIYLDAPDGPYPTGYPYGLAWLYWHGTHEYSLKRTEMKIRKVPS</sequence>
<name>A0A9Q1C8C9_HOLLE</name>
<dbReference type="InterPro" id="IPR014716">
    <property type="entry name" value="Fibrinogen_a/b/g_C_1"/>
</dbReference>
<dbReference type="InterPro" id="IPR020837">
    <property type="entry name" value="Fibrinogen_CS"/>
</dbReference>
<dbReference type="SUPFAM" id="SSF56496">
    <property type="entry name" value="Fibrinogen C-terminal domain-like"/>
    <property type="match status" value="1"/>
</dbReference>
<evidence type="ECO:0000313" key="4">
    <source>
        <dbReference type="EMBL" id="KAJ8040562.1"/>
    </source>
</evidence>
<dbReference type="PANTHER" id="PTHR19143">
    <property type="entry name" value="FIBRINOGEN/TENASCIN/ANGIOPOEITIN"/>
    <property type="match status" value="1"/>
</dbReference>
<feature type="domain" description="Fibrinogen C-terminal" evidence="3">
    <location>
        <begin position="1"/>
        <end position="87"/>
    </location>
</feature>
<comment type="caution">
    <text evidence="4">The sequence shown here is derived from an EMBL/GenBank/DDBJ whole genome shotgun (WGS) entry which is preliminary data.</text>
</comment>
<proteinExistence type="predicted"/>
<dbReference type="AlphaFoldDB" id="A0A9Q1C8C9"/>
<protein>
    <submittedName>
        <fullName evidence="4">Techylectin-5B</fullName>
    </submittedName>
</protein>
<keyword evidence="5" id="KW-1185">Reference proteome</keyword>
<dbReference type="InterPro" id="IPR002181">
    <property type="entry name" value="Fibrinogen_a/b/g_C_dom"/>
</dbReference>
<dbReference type="GO" id="GO:0005615">
    <property type="term" value="C:extracellular space"/>
    <property type="evidence" value="ECO:0007669"/>
    <property type="project" value="TreeGrafter"/>
</dbReference>
<dbReference type="Proteomes" id="UP001152320">
    <property type="component" value="Chromosome 6"/>
</dbReference>
<evidence type="ECO:0000313" key="5">
    <source>
        <dbReference type="Proteomes" id="UP001152320"/>
    </source>
</evidence>
<gene>
    <name evidence="4" type="ORF">HOLleu_14887</name>
</gene>
<feature type="region of interest" description="Disordered" evidence="2">
    <location>
        <begin position="1"/>
        <end position="22"/>
    </location>
</feature>
<accession>A0A9Q1C8C9</accession>
<dbReference type="PROSITE" id="PS51406">
    <property type="entry name" value="FIBRINOGEN_C_2"/>
    <property type="match status" value="1"/>
</dbReference>